<dbReference type="InterPro" id="IPR008906">
    <property type="entry name" value="HATC_C_dom"/>
</dbReference>
<dbReference type="EMBL" id="JBBWWQ010000020">
    <property type="protein sequence ID" value="KAK8915919.1"/>
    <property type="molecule type" value="Genomic_DNA"/>
</dbReference>
<evidence type="ECO:0000259" key="2">
    <source>
        <dbReference type="SMART" id="SM00597"/>
    </source>
</evidence>
<keyword evidence="1" id="KW-0812">Transmembrane</keyword>
<dbReference type="AlphaFoldDB" id="A0AAP0AUD2"/>
<dbReference type="Pfam" id="PF05699">
    <property type="entry name" value="Dimer_Tnp_hAT"/>
    <property type="match status" value="1"/>
</dbReference>
<dbReference type="SMART" id="SM00597">
    <property type="entry name" value="ZnF_TTF"/>
    <property type="match status" value="1"/>
</dbReference>
<feature type="domain" description="TTF-type" evidence="2">
    <location>
        <begin position="106"/>
        <end position="200"/>
    </location>
</feature>
<evidence type="ECO:0000256" key="1">
    <source>
        <dbReference type="SAM" id="Phobius"/>
    </source>
</evidence>
<dbReference type="InterPro" id="IPR025398">
    <property type="entry name" value="DUF4371"/>
</dbReference>
<dbReference type="Pfam" id="PF14291">
    <property type="entry name" value="DUF4371"/>
    <property type="match status" value="1"/>
</dbReference>
<gene>
    <name evidence="3" type="ORF">KSP39_PZI023033</name>
</gene>
<dbReference type="PANTHER" id="PTHR11697">
    <property type="entry name" value="GENERAL TRANSCRIPTION FACTOR 2-RELATED ZINC FINGER PROTEIN"/>
    <property type="match status" value="1"/>
</dbReference>
<protein>
    <recommendedName>
        <fullName evidence="2">TTF-type domain-containing protein</fullName>
    </recommendedName>
</protein>
<sequence>MKTLESSCVDNANQEIVPSPCIEISKEIPRSSCVNKANIGESSTFTNSKRLREDFDVSEIISDPGLRPLISDFHVNIRDQVRRAYWLKGPCQPRNHQFKWTYFGKDPRRFIGDWFNLYSDWLEYSVSKDAAFCLCCYLFRVDHGEQSGGNIFATTGWSYWKKTSKLQKHVGAFDSAHNVALRKCQLLTDQKSHITVAFTKQSDISKADYRTRLIASIDVVRFLLRQGLPFRGHDESETSTNKGNFLELLEWLADHNDNVSSVCLRNAPENLKLTSPQIQKEIVSVIACEIREKLILEIGEEPFSILIDESRDISIKEQMAIIFRYVDKKGCVIECFFAIIHVSDTTALSLKTALDMLFSTHGLSISRLRGQGYDGASNMQGVYNGLKSLILRENESAHYVHCFAHQLQLALIGVANNDCQIAMLFSLMTSISNIVGASCQRRDSLREKEVARITAGLSSGEISSGHGLNQETNIKRAGDTRWSSHYNSILSLILMFSSVVDVLDDIRLSGTDFKKRAEASSILTFVQTYEFVFNLHMMKTILGMTNDLSQALQKKDQNIVNAMHLVKITKAQLQKFRDSGWESLITEVNLFCTKHQIETLDMTASFRALGRSRRKVEERTNLHHYRVDVFYSVIDLQLNELNHRFNEVNTELLICMACFDPGENFSAFDIQKLLRLAKFYPYDFTQIQLMTLQSQLETYVLDVRSRVEFSDLNGISDLAKQFVRMKLDITYPLVYSLIKLVLLLPVATATVERAFSAMKIIKTRLRNRMNDEWLNDSLLTYIERETFKVVDNEAIIKRFQAMKTRRVQI</sequence>
<dbReference type="InterPro" id="IPR012337">
    <property type="entry name" value="RNaseH-like_sf"/>
</dbReference>
<proteinExistence type="predicted"/>
<comment type="caution">
    <text evidence="3">The sequence shown here is derived from an EMBL/GenBank/DDBJ whole genome shotgun (WGS) entry which is preliminary data.</text>
</comment>
<feature type="transmembrane region" description="Helical" evidence="1">
    <location>
        <begin position="733"/>
        <end position="755"/>
    </location>
</feature>
<dbReference type="SUPFAM" id="SSF53098">
    <property type="entry name" value="Ribonuclease H-like"/>
    <property type="match status" value="1"/>
</dbReference>
<dbReference type="Proteomes" id="UP001418222">
    <property type="component" value="Unassembled WGS sequence"/>
</dbReference>
<name>A0AAP0AUD2_9ASPA</name>
<evidence type="ECO:0000313" key="3">
    <source>
        <dbReference type="EMBL" id="KAK8915919.1"/>
    </source>
</evidence>
<keyword evidence="1" id="KW-1133">Transmembrane helix</keyword>
<dbReference type="InterPro" id="IPR055298">
    <property type="entry name" value="AtLOH3-like"/>
</dbReference>
<dbReference type="InterPro" id="IPR006580">
    <property type="entry name" value="Znf_TTF"/>
</dbReference>
<accession>A0AAP0AUD2</accession>
<dbReference type="PANTHER" id="PTHR11697:SF230">
    <property type="entry name" value="ZINC FINGER, MYM DOMAIN CONTAINING 1"/>
    <property type="match status" value="1"/>
</dbReference>
<keyword evidence="1" id="KW-0472">Membrane</keyword>
<reference evidence="3 4" key="1">
    <citation type="journal article" date="2022" name="Nat. Plants">
        <title>Genomes of leafy and leafless Platanthera orchids illuminate the evolution of mycoheterotrophy.</title>
        <authorList>
            <person name="Li M.H."/>
            <person name="Liu K.W."/>
            <person name="Li Z."/>
            <person name="Lu H.C."/>
            <person name="Ye Q.L."/>
            <person name="Zhang D."/>
            <person name="Wang J.Y."/>
            <person name="Li Y.F."/>
            <person name="Zhong Z.M."/>
            <person name="Liu X."/>
            <person name="Yu X."/>
            <person name="Liu D.K."/>
            <person name="Tu X.D."/>
            <person name="Liu B."/>
            <person name="Hao Y."/>
            <person name="Liao X.Y."/>
            <person name="Jiang Y.T."/>
            <person name="Sun W.H."/>
            <person name="Chen J."/>
            <person name="Chen Y.Q."/>
            <person name="Ai Y."/>
            <person name="Zhai J.W."/>
            <person name="Wu S.S."/>
            <person name="Zhou Z."/>
            <person name="Hsiao Y.Y."/>
            <person name="Wu W.L."/>
            <person name="Chen Y.Y."/>
            <person name="Lin Y.F."/>
            <person name="Hsu J.L."/>
            <person name="Li C.Y."/>
            <person name="Wang Z.W."/>
            <person name="Zhao X."/>
            <person name="Zhong W.Y."/>
            <person name="Ma X.K."/>
            <person name="Ma L."/>
            <person name="Huang J."/>
            <person name="Chen G.Z."/>
            <person name="Huang M.Z."/>
            <person name="Huang L."/>
            <person name="Peng D.H."/>
            <person name="Luo Y.B."/>
            <person name="Zou S.Q."/>
            <person name="Chen S.P."/>
            <person name="Lan S."/>
            <person name="Tsai W.C."/>
            <person name="Van de Peer Y."/>
            <person name="Liu Z.J."/>
        </authorList>
    </citation>
    <scope>NUCLEOTIDE SEQUENCE [LARGE SCALE GENOMIC DNA]</scope>
    <source>
        <strain evidence="3">Lor287</strain>
    </source>
</reference>
<dbReference type="GO" id="GO:0046983">
    <property type="term" value="F:protein dimerization activity"/>
    <property type="evidence" value="ECO:0007669"/>
    <property type="project" value="InterPro"/>
</dbReference>
<keyword evidence="4" id="KW-1185">Reference proteome</keyword>
<evidence type="ECO:0000313" key="4">
    <source>
        <dbReference type="Proteomes" id="UP001418222"/>
    </source>
</evidence>
<organism evidence="3 4">
    <name type="scientific">Platanthera zijinensis</name>
    <dbReference type="NCBI Taxonomy" id="2320716"/>
    <lineage>
        <taxon>Eukaryota</taxon>
        <taxon>Viridiplantae</taxon>
        <taxon>Streptophyta</taxon>
        <taxon>Embryophyta</taxon>
        <taxon>Tracheophyta</taxon>
        <taxon>Spermatophyta</taxon>
        <taxon>Magnoliopsida</taxon>
        <taxon>Liliopsida</taxon>
        <taxon>Asparagales</taxon>
        <taxon>Orchidaceae</taxon>
        <taxon>Orchidoideae</taxon>
        <taxon>Orchideae</taxon>
        <taxon>Orchidinae</taxon>
        <taxon>Platanthera</taxon>
    </lineage>
</organism>